<protein>
    <submittedName>
        <fullName evidence="1">Uncharacterized protein</fullName>
    </submittedName>
</protein>
<reference evidence="2" key="1">
    <citation type="submission" date="2019-09" db="EMBL/GenBank/DDBJ databases">
        <title>Distinct polysaccharide growth profiles of human intestinal Prevotella copri isolates.</title>
        <authorList>
            <person name="Fehlner-Peach H."/>
            <person name="Magnabosco C."/>
            <person name="Raghavan V."/>
            <person name="Scher J.U."/>
            <person name="Tett A."/>
            <person name="Cox L.M."/>
            <person name="Gottsegen C."/>
            <person name="Watters A."/>
            <person name="Wiltshire- Gordon J.D."/>
            <person name="Segata N."/>
            <person name="Bonneau R."/>
            <person name="Littman D.R."/>
        </authorList>
    </citation>
    <scope>NUCLEOTIDE SEQUENCE [LARGE SCALE GENOMIC DNA]</scope>
    <source>
        <strain evidence="2">iAU3127</strain>
    </source>
</reference>
<dbReference type="RefSeq" id="WP_153139529.1">
    <property type="nucleotide sequence ID" value="NZ_VZAP01000161.1"/>
</dbReference>
<sequence length="79" mass="8560">MKIFNYLNLVGKEITTKEMELVRGGTSDSGGTCRANGCGANEKVMANKLMANLRSVNKDLITKLQNPNDTTSAPIDSIR</sequence>
<name>A0AA90VLM0_9BACT</name>
<proteinExistence type="predicted"/>
<evidence type="ECO:0000313" key="2">
    <source>
        <dbReference type="Proteomes" id="UP000421283"/>
    </source>
</evidence>
<organism evidence="1 2">
    <name type="scientific">Segatella copri</name>
    <dbReference type="NCBI Taxonomy" id="165179"/>
    <lineage>
        <taxon>Bacteria</taxon>
        <taxon>Pseudomonadati</taxon>
        <taxon>Bacteroidota</taxon>
        <taxon>Bacteroidia</taxon>
        <taxon>Bacteroidales</taxon>
        <taxon>Prevotellaceae</taxon>
        <taxon>Segatella</taxon>
    </lineage>
</organism>
<evidence type="ECO:0000313" key="1">
    <source>
        <dbReference type="EMBL" id="MQO93582.1"/>
    </source>
</evidence>
<accession>A0AA90VLM0</accession>
<comment type="caution">
    <text evidence="1">The sequence shown here is derived from an EMBL/GenBank/DDBJ whole genome shotgun (WGS) entry which is preliminary data.</text>
</comment>
<dbReference type="AlphaFoldDB" id="A0AA90VLM0"/>
<dbReference type="EMBL" id="VZAP01000161">
    <property type="protein sequence ID" value="MQO93582.1"/>
    <property type="molecule type" value="Genomic_DNA"/>
</dbReference>
<gene>
    <name evidence="1" type="ORF">F7D31_13140</name>
</gene>
<dbReference type="Proteomes" id="UP000421283">
    <property type="component" value="Unassembled WGS sequence"/>
</dbReference>